<comment type="caution">
    <text evidence="1">The sequence shown here is derived from an EMBL/GenBank/DDBJ whole genome shotgun (WGS) entry which is preliminary data.</text>
</comment>
<dbReference type="AlphaFoldDB" id="A0ABD0LH41"/>
<evidence type="ECO:0000313" key="2">
    <source>
        <dbReference type="Proteomes" id="UP001519460"/>
    </source>
</evidence>
<dbReference type="EMBL" id="JACVVK020000048">
    <property type="protein sequence ID" value="KAK7498914.1"/>
    <property type="molecule type" value="Genomic_DNA"/>
</dbReference>
<sequence>MAPQDTAAGDVFGSPERVPQTALGGVWVTAWCQSSYYLSQKHLAMIVNPTLVPVFCIFPDTKMAETMARPRHLKHDSLRPAPPAVRLFCFHHRFPNPLVFGSGSGQQCLCDRESIIMHEDGPVLAPSDSTHLLLHVSGNKSVGMLQQRSPVSGTAWNVFGRNVRCFLRAIVVLSFPPSSSLVCQRIEDHKTVYRCYFPYLSPHPDCQGLDHGLVLSDAIFDGLKLAKRNLLKGKKMSSLCKQLFFPLTVREYGNSHLKFPVLNAAPGDT</sequence>
<protein>
    <submittedName>
        <fullName evidence="1">Uncharacterized protein</fullName>
    </submittedName>
</protein>
<organism evidence="1 2">
    <name type="scientific">Batillaria attramentaria</name>
    <dbReference type="NCBI Taxonomy" id="370345"/>
    <lineage>
        <taxon>Eukaryota</taxon>
        <taxon>Metazoa</taxon>
        <taxon>Spiralia</taxon>
        <taxon>Lophotrochozoa</taxon>
        <taxon>Mollusca</taxon>
        <taxon>Gastropoda</taxon>
        <taxon>Caenogastropoda</taxon>
        <taxon>Sorbeoconcha</taxon>
        <taxon>Cerithioidea</taxon>
        <taxon>Batillariidae</taxon>
        <taxon>Batillaria</taxon>
    </lineage>
</organism>
<evidence type="ECO:0000313" key="1">
    <source>
        <dbReference type="EMBL" id="KAK7498914.1"/>
    </source>
</evidence>
<reference evidence="1 2" key="1">
    <citation type="journal article" date="2023" name="Sci. Data">
        <title>Genome assembly of the Korean intertidal mud-creeper Batillaria attramentaria.</title>
        <authorList>
            <person name="Patra A.K."/>
            <person name="Ho P.T."/>
            <person name="Jun S."/>
            <person name="Lee S.J."/>
            <person name="Kim Y."/>
            <person name="Won Y.J."/>
        </authorList>
    </citation>
    <scope>NUCLEOTIDE SEQUENCE [LARGE SCALE GENOMIC DNA]</scope>
    <source>
        <strain evidence="1">Wonlab-2016</strain>
    </source>
</reference>
<accession>A0ABD0LH41</accession>
<name>A0ABD0LH41_9CAEN</name>
<keyword evidence="2" id="KW-1185">Reference proteome</keyword>
<dbReference type="Proteomes" id="UP001519460">
    <property type="component" value="Unassembled WGS sequence"/>
</dbReference>
<gene>
    <name evidence="1" type="ORF">BaRGS_00010006</name>
</gene>
<proteinExistence type="predicted"/>